<keyword evidence="12" id="KW-1185">Reference proteome</keyword>
<dbReference type="InterPro" id="IPR045024">
    <property type="entry name" value="NDH-2"/>
</dbReference>
<evidence type="ECO:0000313" key="11">
    <source>
        <dbReference type="EMBL" id="ABF89662.1"/>
    </source>
</evidence>
<evidence type="ECO:0000256" key="9">
    <source>
        <dbReference type="SAM" id="Phobius"/>
    </source>
</evidence>
<feature type="domain" description="FAD/NAD(P)-binding" evidence="10">
    <location>
        <begin position="12"/>
        <end position="327"/>
    </location>
</feature>
<dbReference type="PRINTS" id="PR00411">
    <property type="entry name" value="PNDRDTASEI"/>
</dbReference>
<dbReference type="PANTHER" id="PTHR43706:SF47">
    <property type="entry name" value="EXTERNAL NADH-UBIQUINONE OXIDOREDUCTASE 1, MITOCHONDRIAL-RELATED"/>
    <property type="match status" value="1"/>
</dbReference>
<keyword evidence="9" id="KW-0472">Membrane</keyword>
<evidence type="ECO:0000256" key="3">
    <source>
        <dbReference type="ARBA" id="ARBA00022630"/>
    </source>
</evidence>
<evidence type="ECO:0000256" key="8">
    <source>
        <dbReference type="SAM" id="MobiDB-lite"/>
    </source>
</evidence>
<dbReference type="AlphaFoldDB" id="Q1DCC4"/>
<dbReference type="Pfam" id="PF07992">
    <property type="entry name" value="Pyr_redox_2"/>
    <property type="match status" value="1"/>
</dbReference>
<dbReference type="HOGENOM" id="CLU_021377_7_1_7"/>
<comment type="similarity">
    <text evidence="1">Belongs to the NADH dehydrogenase family.</text>
</comment>
<sequence>MSPKSKREDLPHVVILGGGFAGLYAARHLYRAPVRVTMVDRQNHHLFQPLLYQVATATLSPSEIAAPLRAVLGHHQVAVVLAEVTGVDTAGKRVLLSDGELNYDYLVIATGATHSYFGNDAWAQFAPGLKSIEDALAIRRRILVAFELAERETDPEIRRSLLNFVIIGAGPTGVELAGSLAEISRHSLHGDFRNFDPRDARIILIEGMDKVLPVYPDDLSQKACRTLEKLGVEVRTGARVTNITEQGVFIGQEFIPARTVLWAAGVAASPVAKSLGVELDRSGRVLVTPELTIPGHDDVFVVGDLSLLKDAEGKPVPGLAPVAMQEGKHAAHNIRRQLQGKPMVPFSYWDRGSYAVIGRGHAVGIAFRRFKQAGFGAWMAWLLIHITFLIGFRSRLAVLLNWAFSYLTFGKSARIITGPSPRLDRLQPTHALPEGGQTPSIAEPRFQTTTSHAESATTGTH</sequence>
<dbReference type="KEGG" id="mxa:MXAN_1442"/>
<dbReference type="EnsemblBacteria" id="ABF89662">
    <property type="protein sequence ID" value="ABF89662"/>
    <property type="gene ID" value="MXAN_1442"/>
</dbReference>
<accession>Q1DCC4</accession>
<feature type="transmembrane region" description="Helical" evidence="9">
    <location>
        <begin position="375"/>
        <end position="392"/>
    </location>
</feature>
<feature type="compositionally biased region" description="Polar residues" evidence="8">
    <location>
        <begin position="446"/>
        <end position="461"/>
    </location>
</feature>
<dbReference type="GeneID" id="41358888"/>
<reference evidence="11 12" key="1">
    <citation type="journal article" date="2006" name="Proc. Natl. Acad. Sci. U.S.A.">
        <title>Evolution of sensory complexity recorded in a myxobacterial genome.</title>
        <authorList>
            <person name="Goldman B.S."/>
            <person name="Nierman W.C."/>
            <person name="Kaiser D."/>
            <person name="Slater S.C."/>
            <person name="Durkin A.S."/>
            <person name="Eisen J.A."/>
            <person name="Ronning C.M."/>
            <person name="Barbazuk W.B."/>
            <person name="Blanchard M."/>
            <person name="Field C."/>
            <person name="Halling C."/>
            <person name="Hinkle G."/>
            <person name="Iartchuk O."/>
            <person name="Kim H.S."/>
            <person name="Mackenzie C."/>
            <person name="Madupu R."/>
            <person name="Miller N."/>
            <person name="Shvartsbeyn A."/>
            <person name="Sullivan S.A."/>
            <person name="Vaudin M."/>
            <person name="Wiegand R."/>
            <person name="Kaplan H.B."/>
        </authorList>
    </citation>
    <scope>NUCLEOTIDE SEQUENCE [LARGE SCALE GENOMIC DNA]</scope>
    <source>
        <strain evidence="12">DK1622</strain>
    </source>
</reference>
<gene>
    <name evidence="11" type="ordered locus">MXAN_1442</name>
</gene>
<evidence type="ECO:0000256" key="4">
    <source>
        <dbReference type="ARBA" id="ARBA00022827"/>
    </source>
</evidence>
<comment type="catalytic activity">
    <reaction evidence="7">
        <text>a quinone + NADH + H(+) = a quinol + NAD(+)</text>
        <dbReference type="Rhea" id="RHEA:46160"/>
        <dbReference type="ChEBI" id="CHEBI:15378"/>
        <dbReference type="ChEBI" id="CHEBI:24646"/>
        <dbReference type="ChEBI" id="CHEBI:57540"/>
        <dbReference type="ChEBI" id="CHEBI:57945"/>
        <dbReference type="ChEBI" id="CHEBI:132124"/>
        <dbReference type="EC" id="1.6.5.9"/>
    </reaction>
</comment>
<dbReference type="Gene3D" id="3.50.50.100">
    <property type="match status" value="1"/>
</dbReference>
<evidence type="ECO:0000256" key="5">
    <source>
        <dbReference type="ARBA" id="ARBA00023002"/>
    </source>
</evidence>
<evidence type="ECO:0000256" key="2">
    <source>
        <dbReference type="ARBA" id="ARBA00012637"/>
    </source>
</evidence>
<evidence type="ECO:0000259" key="10">
    <source>
        <dbReference type="Pfam" id="PF07992"/>
    </source>
</evidence>
<dbReference type="Proteomes" id="UP000002402">
    <property type="component" value="Chromosome"/>
</dbReference>
<keyword evidence="4" id="KW-0274">FAD</keyword>
<dbReference type="PRINTS" id="PR00368">
    <property type="entry name" value="FADPNR"/>
</dbReference>
<dbReference type="SUPFAM" id="SSF51905">
    <property type="entry name" value="FAD/NAD(P)-binding domain"/>
    <property type="match status" value="1"/>
</dbReference>
<dbReference type="RefSeq" id="WP_011551558.1">
    <property type="nucleotide sequence ID" value="NC_008095.1"/>
</dbReference>
<evidence type="ECO:0000256" key="7">
    <source>
        <dbReference type="ARBA" id="ARBA00047599"/>
    </source>
</evidence>
<evidence type="ECO:0000256" key="6">
    <source>
        <dbReference type="ARBA" id="ARBA00023027"/>
    </source>
</evidence>
<dbReference type="PANTHER" id="PTHR43706">
    <property type="entry name" value="NADH DEHYDROGENASE"/>
    <property type="match status" value="1"/>
</dbReference>
<feature type="region of interest" description="Disordered" evidence="8">
    <location>
        <begin position="420"/>
        <end position="461"/>
    </location>
</feature>
<keyword evidence="5" id="KW-0560">Oxidoreductase</keyword>
<keyword evidence="9" id="KW-0812">Transmembrane</keyword>
<protein>
    <recommendedName>
        <fullName evidence="2">NADH:ubiquinone reductase (non-electrogenic)</fullName>
        <ecNumber evidence="2">1.6.5.9</ecNumber>
    </recommendedName>
</protein>
<dbReference type="GO" id="GO:0050136">
    <property type="term" value="F:NADH dehydrogenase (quinone) (non-electrogenic) activity"/>
    <property type="evidence" value="ECO:0007669"/>
    <property type="project" value="UniProtKB-EC"/>
</dbReference>
<keyword evidence="3" id="KW-0285">Flavoprotein</keyword>
<proteinExistence type="inferred from homology"/>
<keyword evidence="9" id="KW-1133">Transmembrane helix</keyword>
<keyword evidence="6" id="KW-0520">NAD</keyword>
<name>Q1DCC4_MYXXD</name>
<dbReference type="EMBL" id="CP000113">
    <property type="protein sequence ID" value="ABF89662.1"/>
    <property type="molecule type" value="Genomic_DNA"/>
</dbReference>
<dbReference type="EC" id="1.6.5.9" evidence="2"/>
<evidence type="ECO:0000256" key="1">
    <source>
        <dbReference type="ARBA" id="ARBA00005272"/>
    </source>
</evidence>
<dbReference type="InterPro" id="IPR036188">
    <property type="entry name" value="FAD/NAD-bd_sf"/>
</dbReference>
<dbReference type="eggNOG" id="COG1252">
    <property type="taxonomic scope" value="Bacteria"/>
</dbReference>
<evidence type="ECO:0000313" key="12">
    <source>
        <dbReference type="Proteomes" id="UP000002402"/>
    </source>
</evidence>
<organism evidence="11 12">
    <name type="scientific">Myxococcus xanthus (strain DK1622)</name>
    <dbReference type="NCBI Taxonomy" id="246197"/>
    <lineage>
        <taxon>Bacteria</taxon>
        <taxon>Pseudomonadati</taxon>
        <taxon>Myxococcota</taxon>
        <taxon>Myxococcia</taxon>
        <taxon>Myxococcales</taxon>
        <taxon>Cystobacterineae</taxon>
        <taxon>Myxococcaceae</taxon>
        <taxon>Myxococcus</taxon>
    </lineage>
</organism>
<dbReference type="InterPro" id="IPR023753">
    <property type="entry name" value="FAD/NAD-binding_dom"/>
</dbReference>
<dbReference type="OrthoDB" id="9781621at2"/>
<dbReference type="STRING" id="246197.MXAN_1442"/>